<keyword evidence="1" id="KW-1133">Transmembrane helix</keyword>
<dbReference type="Proteomes" id="UP001249851">
    <property type="component" value="Unassembled WGS sequence"/>
</dbReference>
<sequence>TCIAGALGIPGSTPQRTPRRNCYAGLFLGFAITSAVFGGIIIIAYSTIISLASYEDYIVMERCTEFQKMDEREPLVVPTLGTRTSDYFYCRLRTRWNNDLIHLEGNLSASLDGENDATEI</sequence>
<proteinExistence type="predicted"/>
<name>A0AAD9UTB8_ACRCE</name>
<keyword evidence="3" id="KW-1185">Reference proteome</keyword>
<accession>A0AAD9UTB8</accession>
<comment type="caution">
    <text evidence="2">The sequence shown here is derived from an EMBL/GenBank/DDBJ whole genome shotgun (WGS) entry which is preliminary data.</text>
</comment>
<feature type="transmembrane region" description="Helical" evidence="1">
    <location>
        <begin position="22"/>
        <end position="45"/>
    </location>
</feature>
<dbReference type="AlphaFoldDB" id="A0AAD9UTB8"/>
<reference evidence="2" key="2">
    <citation type="journal article" date="2023" name="Science">
        <title>Genomic signatures of disease resistance in endangered staghorn corals.</title>
        <authorList>
            <person name="Vollmer S.V."/>
            <person name="Selwyn J.D."/>
            <person name="Despard B.A."/>
            <person name="Roesel C.L."/>
        </authorList>
    </citation>
    <scope>NUCLEOTIDE SEQUENCE</scope>
    <source>
        <strain evidence="2">K2</strain>
    </source>
</reference>
<feature type="non-terminal residue" evidence="2">
    <location>
        <position position="1"/>
    </location>
</feature>
<evidence type="ECO:0000256" key="1">
    <source>
        <dbReference type="SAM" id="Phobius"/>
    </source>
</evidence>
<reference evidence="2" key="1">
    <citation type="journal article" date="2023" name="G3 (Bethesda)">
        <title>Whole genome assembly and annotation of the endangered Caribbean coral Acropora cervicornis.</title>
        <authorList>
            <person name="Selwyn J.D."/>
            <person name="Vollmer S.V."/>
        </authorList>
    </citation>
    <scope>NUCLEOTIDE SEQUENCE</scope>
    <source>
        <strain evidence="2">K2</strain>
    </source>
</reference>
<evidence type="ECO:0000313" key="3">
    <source>
        <dbReference type="Proteomes" id="UP001249851"/>
    </source>
</evidence>
<evidence type="ECO:0000313" key="2">
    <source>
        <dbReference type="EMBL" id="KAK2548942.1"/>
    </source>
</evidence>
<dbReference type="EMBL" id="JARQWQ010000134">
    <property type="protein sequence ID" value="KAK2548942.1"/>
    <property type="molecule type" value="Genomic_DNA"/>
</dbReference>
<organism evidence="2 3">
    <name type="scientific">Acropora cervicornis</name>
    <name type="common">Staghorn coral</name>
    <dbReference type="NCBI Taxonomy" id="6130"/>
    <lineage>
        <taxon>Eukaryota</taxon>
        <taxon>Metazoa</taxon>
        <taxon>Cnidaria</taxon>
        <taxon>Anthozoa</taxon>
        <taxon>Hexacorallia</taxon>
        <taxon>Scleractinia</taxon>
        <taxon>Astrocoeniina</taxon>
        <taxon>Acroporidae</taxon>
        <taxon>Acropora</taxon>
    </lineage>
</organism>
<gene>
    <name evidence="2" type="ORF">P5673_030684</name>
</gene>
<keyword evidence="1" id="KW-0472">Membrane</keyword>
<keyword evidence="1" id="KW-0812">Transmembrane</keyword>
<protein>
    <submittedName>
        <fullName evidence="2">Uncharacterized protein</fullName>
    </submittedName>
</protein>